<evidence type="ECO:0000313" key="2">
    <source>
        <dbReference type="EMBL" id="KAL1849881.1"/>
    </source>
</evidence>
<dbReference type="Proteomes" id="UP001583177">
    <property type="component" value="Unassembled WGS sequence"/>
</dbReference>
<organism evidence="2 3">
    <name type="scientific">Diaporthe australafricana</name>
    <dbReference type="NCBI Taxonomy" id="127596"/>
    <lineage>
        <taxon>Eukaryota</taxon>
        <taxon>Fungi</taxon>
        <taxon>Dikarya</taxon>
        <taxon>Ascomycota</taxon>
        <taxon>Pezizomycotina</taxon>
        <taxon>Sordariomycetes</taxon>
        <taxon>Sordariomycetidae</taxon>
        <taxon>Diaporthales</taxon>
        <taxon>Diaporthaceae</taxon>
        <taxon>Diaporthe</taxon>
    </lineage>
</organism>
<reference evidence="2 3" key="1">
    <citation type="journal article" date="2024" name="IMA Fungus">
        <title>IMA Genome - F19 : A genome assembly and annotation guide to empower mycologists, including annotated draft genome sequences of Ceratocystis pirilliformis, Diaporthe australafricana, Fusarium ophioides, Paecilomyces lecythidis, and Sporothrix stenoceras.</title>
        <authorList>
            <person name="Aylward J."/>
            <person name="Wilson A.M."/>
            <person name="Visagie C.M."/>
            <person name="Spraker J."/>
            <person name="Barnes I."/>
            <person name="Buitendag C."/>
            <person name="Ceriani C."/>
            <person name="Del Mar Angel L."/>
            <person name="du Plessis D."/>
            <person name="Fuchs T."/>
            <person name="Gasser K."/>
            <person name="Kramer D."/>
            <person name="Li W."/>
            <person name="Munsamy K."/>
            <person name="Piso A."/>
            <person name="Price J.L."/>
            <person name="Sonnekus B."/>
            <person name="Thomas C."/>
            <person name="van der Nest A."/>
            <person name="van Dijk A."/>
            <person name="van Heerden A."/>
            <person name="van Vuuren N."/>
            <person name="Yilmaz N."/>
            <person name="Duong T.A."/>
            <person name="van der Merwe N.A."/>
            <person name="Wingfield M.J."/>
            <person name="Wingfield B.D."/>
        </authorList>
    </citation>
    <scope>NUCLEOTIDE SEQUENCE [LARGE SCALE GENOMIC DNA]</scope>
    <source>
        <strain evidence="2 3">CMW 18300</strain>
    </source>
</reference>
<dbReference type="SUPFAM" id="SSF48403">
    <property type="entry name" value="Ankyrin repeat"/>
    <property type="match status" value="1"/>
</dbReference>
<proteinExistence type="predicted"/>
<dbReference type="Gene3D" id="1.25.40.20">
    <property type="entry name" value="Ankyrin repeat-containing domain"/>
    <property type="match status" value="1"/>
</dbReference>
<feature type="region of interest" description="Disordered" evidence="1">
    <location>
        <begin position="1"/>
        <end position="77"/>
    </location>
</feature>
<dbReference type="InterPro" id="IPR036770">
    <property type="entry name" value="Ankyrin_rpt-contain_sf"/>
</dbReference>
<sequence>MSNESTGNPNDPPQCAMDGTAEAHQTITPPAGPSSHAEPAQQWTSQATDYGKSSKKKKKKRSKLKDREPLHSESLSTHPVEIKLANIRAAIAAGADVNGLDESEPTYHREGRPLDACLRVTHMANGATFYSNVDVIKVLLEHGADPRLRDRKTVFFTPLEVAVFNAEKEGQIPRAKVFYGQVVVMFKEVIAKLEEKEKTEKGEKANKERGEEKGAEEEKAEEKGEQGRGKSEKGEE</sequence>
<evidence type="ECO:0000256" key="1">
    <source>
        <dbReference type="SAM" id="MobiDB-lite"/>
    </source>
</evidence>
<gene>
    <name evidence="2" type="ORF">Daus18300_013138</name>
</gene>
<protein>
    <recommendedName>
        <fullName evidence="4">Ankyrin repeat protein</fullName>
    </recommendedName>
</protein>
<comment type="caution">
    <text evidence="2">The sequence shown here is derived from an EMBL/GenBank/DDBJ whole genome shotgun (WGS) entry which is preliminary data.</text>
</comment>
<name>A0ABR3W0K7_9PEZI</name>
<feature type="compositionally biased region" description="Basic residues" evidence="1">
    <location>
        <begin position="53"/>
        <end position="64"/>
    </location>
</feature>
<keyword evidence="3" id="KW-1185">Reference proteome</keyword>
<dbReference type="EMBL" id="JAWRVE010000194">
    <property type="protein sequence ID" value="KAL1849881.1"/>
    <property type="molecule type" value="Genomic_DNA"/>
</dbReference>
<evidence type="ECO:0000313" key="3">
    <source>
        <dbReference type="Proteomes" id="UP001583177"/>
    </source>
</evidence>
<accession>A0ABR3W0K7</accession>
<evidence type="ECO:0008006" key="4">
    <source>
        <dbReference type="Google" id="ProtNLM"/>
    </source>
</evidence>
<feature type="region of interest" description="Disordered" evidence="1">
    <location>
        <begin position="195"/>
        <end position="236"/>
    </location>
</feature>